<evidence type="ECO:0000313" key="2">
    <source>
        <dbReference type="Proteomes" id="UP000005239"/>
    </source>
</evidence>
<name>A0A2A6D2Y6_PRIPA</name>
<protein>
    <submittedName>
        <fullName evidence="1">Uncharacterized protein</fullName>
    </submittedName>
</protein>
<dbReference type="EnsemblMetazoa" id="PPA10243.1">
    <property type="protein sequence ID" value="PPA10243.1"/>
    <property type="gene ID" value="WBGene00099797"/>
</dbReference>
<keyword evidence="2" id="KW-1185">Reference proteome</keyword>
<sequence>EYGCLTYGEGFEDRRFPLGAHRVIDVNLYLCAEKMCNQKVVRNCACGFQIVLIDPNALFGSKPGTNDTSCHCLPPAEAHPAASIDQSLILGISIPSAIIVVFACAVTVHRFVTGKWAIPEFRRRKRRNMIVVNVISPSAHLKKK</sequence>
<accession>A0A8R1UA82</accession>
<gene>
    <name evidence="1" type="primary">WBGene00099797</name>
</gene>
<dbReference type="AlphaFoldDB" id="A0A2A6D2Y6"/>
<evidence type="ECO:0000313" key="1">
    <source>
        <dbReference type="EnsemblMetazoa" id="PPA10243.1"/>
    </source>
</evidence>
<reference evidence="2" key="1">
    <citation type="journal article" date="2008" name="Nat. Genet.">
        <title>The Pristionchus pacificus genome provides a unique perspective on nematode lifestyle and parasitism.</title>
        <authorList>
            <person name="Dieterich C."/>
            <person name="Clifton S.W."/>
            <person name="Schuster L.N."/>
            <person name="Chinwalla A."/>
            <person name="Delehaunty K."/>
            <person name="Dinkelacker I."/>
            <person name="Fulton L."/>
            <person name="Fulton R."/>
            <person name="Godfrey J."/>
            <person name="Minx P."/>
            <person name="Mitreva M."/>
            <person name="Roeseler W."/>
            <person name="Tian H."/>
            <person name="Witte H."/>
            <person name="Yang S.P."/>
            <person name="Wilson R.K."/>
            <person name="Sommer R.J."/>
        </authorList>
    </citation>
    <scope>NUCLEOTIDE SEQUENCE [LARGE SCALE GENOMIC DNA]</scope>
    <source>
        <strain evidence="2">PS312</strain>
    </source>
</reference>
<dbReference type="Proteomes" id="UP000005239">
    <property type="component" value="Unassembled WGS sequence"/>
</dbReference>
<organism evidence="1 2">
    <name type="scientific">Pristionchus pacificus</name>
    <name type="common">Parasitic nematode worm</name>
    <dbReference type="NCBI Taxonomy" id="54126"/>
    <lineage>
        <taxon>Eukaryota</taxon>
        <taxon>Metazoa</taxon>
        <taxon>Ecdysozoa</taxon>
        <taxon>Nematoda</taxon>
        <taxon>Chromadorea</taxon>
        <taxon>Rhabditida</taxon>
        <taxon>Rhabditina</taxon>
        <taxon>Diplogasteromorpha</taxon>
        <taxon>Diplogasteroidea</taxon>
        <taxon>Neodiplogasteridae</taxon>
        <taxon>Pristionchus</taxon>
    </lineage>
</organism>
<reference evidence="1" key="2">
    <citation type="submission" date="2022-06" db="UniProtKB">
        <authorList>
            <consortium name="EnsemblMetazoa"/>
        </authorList>
    </citation>
    <scope>IDENTIFICATION</scope>
    <source>
        <strain evidence="1">PS312</strain>
    </source>
</reference>
<accession>A0A2A6D2Y6</accession>
<proteinExistence type="predicted"/>